<feature type="compositionally biased region" description="Polar residues" evidence="5">
    <location>
        <begin position="1370"/>
        <end position="1383"/>
    </location>
</feature>
<accession>N6X3Y2</accession>
<dbReference type="InterPro" id="IPR011545">
    <property type="entry name" value="DEAD/DEAH_box_helicase_dom"/>
</dbReference>
<dbReference type="InterPro" id="IPR003593">
    <property type="entry name" value="AAA+_ATPase"/>
</dbReference>
<dbReference type="FunFam" id="1.20.120.1080:FF:000005">
    <property type="entry name" value="ATP-dependent helicase HrpA"/>
    <property type="match status" value="1"/>
</dbReference>
<organism evidence="8 9">
    <name type="scientific">Schaalia cardiffensis F0333</name>
    <dbReference type="NCBI Taxonomy" id="888050"/>
    <lineage>
        <taxon>Bacteria</taxon>
        <taxon>Bacillati</taxon>
        <taxon>Actinomycetota</taxon>
        <taxon>Actinomycetes</taxon>
        <taxon>Actinomycetales</taxon>
        <taxon>Actinomycetaceae</taxon>
        <taxon>Schaalia</taxon>
    </lineage>
</organism>
<dbReference type="PROSITE" id="PS51192">
    <property type="entry name" value="HELICASE_ATP_BIND_1"/>
    <property type="match status" value="1"/>
</dbReference>
<evidence type="ECO:0000256" key="2">
    <source>
        <dbReference type="ARBA" id="ARBA00022801"/>
    </source>
</evidence>
<dbReference type="InterPro" id="IPR001650">
    <property type="entry name" value="Helicase_C-like"/>
</dbReference>
<feature type="compositionally biased region" description="Polar residues" evidence="5">
    <location>
        <begin position="1411"/>
        <end position="1423"/>
    </location>
</feature>
<feature type="compositionally biased region" description="Basic and acidic residues" evidence="5">
    <location>
        <begin position="28"/>
        <end position="47"/>
    </location>
</feature>
<dbReference type="Pfam" id="PF00270">
    <property type="entry name" value="DEAD"/>
    <property type="match status" value="1"/>
</dbReference>
<dbReference type="CDD" id="cd18791">
    <property type="entry name" value="SF2_C_RHA"/>
    <property type="match status" value="1"/>
</dbReference>
<feature type="region of interest" description="Disordered" evidence="5">
    <location>
        <begin position="1370"/>
        <end position="1465"/>
    </location>
</feature>
<dbReference type="GO" id="GO:0004386">
    <property type="term" value="F:helicase activity"/>
    <property type="evidence" value="ECO:0007669"/>
    <property type="project" value="UniProtKB-KW"/>
</dbReference>
<dbReference type="GO" id="GO:0005524">
    <property type="term" value="F:ATP binding"/>
    <property type="evidence" value="ECO:0007669"/>
    <property type="project" value="UniProtKB-KW"/>
</dbReference>
<dbReference type="InterPro" id="IPR024590">
    <property type="entry name" value="HrpA_C"/>
</dbReference>
<proteinExistence type="predicted"/>
<feature type="region of interest" description="Disordered" evidence="5">
    <location>
        <begin position="1045"/>
        <end position="1130"/>
    </location>
</feature>
<feature type="region of interest" description="Disordered" evidence="5">
    <location>
        <begin position="294"/>
        <end position="351"/>
    </location>
</feature>
<evidence type="ECO:0000256" key="3">
    <source>
        <dbReference type="ARBA" id="ARBA00022806"/>
    </source>
</evidence>
<keyword evidence="9" id="KW-1185">Reference proteome</keyword>
<dbReference type="EMBL" id="AQHZ01000015">
    <property type="protein sequence ID" value="ENO18436.1"/>
    <property type="molecule type" value="Genomic_DNA"/>
</dbReference>
<feature type="compositionally biased region" description="Basic and acidic residues" evidence="5">
    <location>
        <begin position="1"/>
        <end position="14"/>
    </location>
</feature>
<dbReference type="Pfam" id="PF21010">
    <property type="entry name" value="HA2_C"/>
    <property type="match status" value="1"/>
</dbReference>
<dbReference type="GO" id="GO:0003723">
    <property type="term" value="F:RNA binding"/>
    <property type="evidence" value="ECO:0007669"/>
    <property type="project" value="TreeGrafter"/>
</dbReference>
<feature type="domain" description="Helicase C-terminal" evidence="7">
    <location>
        <begin position="401"/>
        <end position="578"/>
    </location>
</feature>
<dbReference type="Pfam" id="PF00271">
    <property type="entry name" value="Helicase_C"/>
    <property type="match status" value="1"/>
</dbReference>
<dbReference type="eggNOG" id="COG1643">
    <property type="taxonomic scope" value="Bacteria"/>
</dbReference>
<feature type="compositionally biased region" description="Polar residues" evidence="5">
    <location>
        <begin position="1609"/>
        <end position="1620"/>
    </location>
</feature>
<dbReference type="Pfam" id="PF11898">
    <property type="entry name" value="DUF3418"/>
    <property type="match status" value="3"/>
</dbReference>
<name>N6X3Y2_9ACTO</name>
<dbReference type="PATRIC" id="fig|888050.3.peg.951"/>
<dbReference type="InterPro" id="IPR014001">
    <property type="entry name" value="Helicase_ATP-bd"/>
</dbReference>
<dbReference type="Gene3D" id="3.40.50.300">
    <property type="entry name" value="P-loop containing nucleotide triphosphate hydrolases"/>
    <property type="match status" value="2"/>
</dbReference>
<dbReference type="Pfam" id="PF07717">
    <property type="entry name" value="OB_NTP_bind"/>
    <property type="match status" value="1"/>
</dbReference>
<sequence>MQSGEASKRREQHPGRRNTKKSAHFAKRTQERHGAGRKDNERGDKPRTTRRTRRPQPERARAFQPFTPERLAERAAAIPVIDYPDLPVSARRDEIAATIRDHQVVIVSGETGSGKTTQLPKICLQLGRGVTGMIGHTQPRRLAARSVADRIAAELGQRVSKEPGQVVGYQVRFTDEVGPTTLVKLMTDGILLAEIQSDPLLRRYDTLIIDEAHERSLNIDFILGYLARLLPARPDLKVIITSATIDSARFAEHFGRWEGTPGRGHLIEPAPVIEVSGRTFPVEIRYRPLAADGVSSYSTSTNSQESSSSAEDSSSPSGFAARPLSSPPSEQALKTEQALAKATEEDTACTHHAASTHDAAFVFTPEPDAAPLVLEDPDDDLPTLGYGLGEDIDVESAICHAVDELCAEGEGDILVFLPGERDIRDTEQALLDHLGTRGVRAGDTAKALPGSIEIVPLFARLSAAEQHRVFEEHRLRRVVLATNVAETSLTVPGIRYVIDPGLARVSRYSNRTKVQRLPIEAISRASANQRAGRCGRVADGIAIRLYSQGDYESRPRFTEPEILRTSLASVILQMAALGLGSVADFPFLDAPEHRAVRDGVASLVEIGALREEKDDSGRTTHRLTPIGRDLARLPIDPRLGRILLEGDANGCASEILVIVAALSIQDVRERPLEHQQAADAAHARFANPHSDFITYLNLWRYLNVQQRDLSGSQFRRLCRAEFLHYLRFREWRDVVVQLQQMARPLDLIVHPLALPSPADVIEAAQYGGAQDAVARAVVAFTQGSRTVDADDVHRSMLVGFLSNLGSWDEAKRDYQGARGARFTIWPGSGLARSHPAWVMTAELVETSRLFARTVARIDPAWVEPLATHLLKRVYSEPYWSSSKGAAMAKEKLLLYGLTLVAERPVLLGRLGDRVIDEGGARNSGVVTAGTLAGLAQGLVGAGDERRSSRELGSVGRDFLAMALACAGKDEPDASSAQDEGAVSAPVSLSGTAALSASDVSGVSAVSGTASPGVSSSSESATDSAVIATLGGAANSGSGVDGANADLGARGFGKDTVEDPSCQAPRKQGAPNEPQPEARSKPPAGTRREEEADTRAEAKAQTSPKNEAELEPTPTPSAPAPSASTPQAQPHLTAHSALTARELARDMFIRHALVAGEWRERHRFQAHNDELVEQAREVERRSRTHGLVADEEARFAFFDELIPEDIVSAAHFNRWWKNERRSHPELLDYTDSLLLPRGVGEASDGFPDTWESGGLELELSYAFTPGSSRDGVTLSIPIEMLERVSDEGTDWLVPGMREELITEMIRALPKAKRRLLAPAPEVGARAAAWIEKALAGALDPLEAGSQAPKKEDAQAPDPMSLGAAMDRLARWSQSTGHASRSGQGKSAAHKNPGRNGAAGRGADSAPTVLDSAPTNPASHSATDQPGSAASLPGSAAAQTDSAAPHTHSTAVTASNPTSTTSTIDWSHKRPPFEKAFATAIRVLRGVELSESDLSHARSKLPPHLLMTFVVLDSHGVEIGAGTDLVHLQRELASRAEEAIRSAVRGAVAEAMLEASRDHSGRRGRGRARSTASSALGAPGPSGHAVSNRKGFSGQNGTPGLKDHSAASLEDTASQHSSSGQETFADPDSTRVHKLQGPQATGPSSHDSSHHASAPRTPGGKAPHAESRSVSAPHGHMSAGLHLEALTAFPETPLPRSIESPGSSATLRAFPALVAEGDAANPLAGVRVMANPHEAERKHREGLARLLLFRLRLQRTRVTTRWTGRQALMLAASPYKDTAALVDDAQLASALSLVDELSGEAGPGVIRDAGAFEELVARCRNIHEDRVYEILGHVVRAMEAQSEVDSQIRGHSEASMRPIVAEVEEHTHALIHPGFLVETPMSALPHLARYLRAGAVRIERACTSPGALHRDLEDMDRLHALEASLAEAEALAARRPYDSRSARTISSARWLLEELRVSVFAQKLGTPNKVSFKRVAALIESV</sequence>
<feature type="compositionally biased region" description="Low complexity" evidence="5">
    <location>
        <begin position="1392"/>
        <end position="1401"/>
    </location>
</feature>
<dbReference type="InterPro" id="IPR011709">
    <property type="entry name" value="DEAD-box_helicase_OB_fold"/>
</dbReference>
<dbReference type="Proteomes" id="UP000013015">
    <property type="component" value="Unassembled WGS sequence"/>
</dbReference>
<feature type="compositionally biased region" description="Low complexity" evidence="5">
    <location>
        <begin position="1424"/>
        <end position="1436"/>
    </location>
</feature>
<evidence type="ECO:0000259" key="7">
    <source>
        <dbReference type="PROSITE" id="PS51194"/>
    </source>
</evidence>
<evidence type="ECO:0000259" key="6">
    <source>
        <dbReference type="PROSITE" id="PS51192"/>
    </source>
</evidence>
<feature type="compositionally biased region" description="Low complexity" evidence="5">
    <location>
        <begin position="1567"/>
        <end position="1576"/>
    </location>
</feature>
<dbReference type="HOGENOM" id="CLU_001832_3_3_11"/>
<feature type="compositionally biased region" description="Polar residues" evidence="5">
    <location>
        <begin position="1437"/>
        <end position="1463"/>
    </location>
</feature>
<dbReference type="eggNOG" id="COG3170">
    <property type="taxonomic scope" value="Bacteria"/>
</dbReference>
<feature type="compositionally biased region" description="Low complexity" evidence="5">
    <location>
        <begin position="295"/>
        <end position="317"/>
    </location>
</feature>
<reference evidence="8 9" key="1">
    <citation type="submission" date="2013-03" db="EMBL/GenBank/DDBJ databases">
        <title>Reference genome for the Human Microbiome Project.</title>
        <authorList>
            <person name="Aqrawi P."/>
            <person name="Ayvaz T."/>
            <person name="Bess C."/>
            <person name="Blankenburg K."/>
            <person name="Coyle M."/>
            <person name="Deng J."/>
            <person name="Forbes L."/>
            <person name="Fowler G."/>
            <person name="Francisco L."/>
            <person name="Fu Q."/>
            <person name="Gibbs R."/>
            <person name="Gross S."/>
            <person name="Gubbala S."/>
            <person name="Hale W."/>
            <person name="Hemphill L."/>
            <person name="Highlander S."/>
            <person name="Hirani K."/>
            <person name="Jackson L."/>
            <person name="Jakkamsetti A."/>
            <person name="Javaid M."/>
            <person name="Jayaseelan J.C."/>
            <person name="Jiang H."/>
            <person name="Joshi V."/>
            <person name="Korchina V."/>
            <person name="Kovar C."/>
            <person name="Lara F."/>
            <person name="Lee S."/>
            <person name="Liu Y."/>
            <person name="Mata R."/>
            <person name="Mathew T."/>
            <person name="Munidasa M."/>
            <person name="Muzny D."/>
            <person name="Nazareth L."/>
            <person name="Ngo R."/>
            <person name="Nguyen L."/>
            <person name="Nguyen N."/>
            <person name="Okwuonu G."/>
            <person name="Ongeri F."/>
            <person name="Palculict T."/>
            <person name="Patil S."/>
            <person name="Petrosino J."/>
            <person name="Pham C."/>
            <person name="Pham P."/>
            <person name="Pu L.-L."/>
            <person name="Qin X."/>
            <person name="Qu J."/>
            <person name="Reid J."/>
            <person name="Ross M."/>
            <person name="Ruth R."/>
            <person name="Saada N."/>
            <person name="San Lucas F."/>
            <person name="Santibanez J."/>
            <person name="Shang Y."/>
            <person name="Simmons D."/>
            <person name="Song X.-Z."/>
            <person name="Tang L.-Y."/>
            <person name="Thornton R."/>
            <person name="Warren J."/>
            <person name="Weissenberger G."/>
            <person name="Wilczek-Boney K."/>
            <person name="Worley K."/>
            <person name="Youmans B."/>
            <person name="Zhang J."/>
            <person name="Zhang L."/>
            <person name="Zhao Z."/>
            <person name="Zhou C."/>
            <person name="Zhu D."/>
            <person name="Zhu Y."/>
        </authorList>
    </citation>
    <scope>NUCLEOTIDE SEQUENCE [LARGE SCALE GENOMIC DNA]</scope>
    <source>
        <strain evidence="8 9">F0333</strain>
    </source>
</reference>
<dbReference type="RefSeq" id="WP_005963001.1">
    <property type="nucleotide sequence ID" value="NZ_CP040505.1"/>
</dbReference>
<feature type="region of interest" description="Disordered" evidence="5">
    <location>
        <begin position="1552"/>
        <end position="1673"/>
    </location>
</feature>
<dbReference type="PROSITE" id="PS51194">
    <property type="entry name" value="HELICASE_CTER"/>
    <property type="match status" value="1"/>
</dbReference>
<feature type="compositionally biased region" description="Low complexity" evidence="5">
    <location>
        <begin position="1119"/>
        <end position="1129"/>
    </location>
</feature>
<keyword evidence="1" id="KW-0547">Nucleotide-binding</keyword>
<dbReference type="SMART" id="SM00847">
    <property type="entry name" value="HA2"/>
    <property type="match status" value="1"/>
</dbReference>
<evidence type="ECO:0000256" key="5">
    <source>
        <dbReference type="SAM" id="MobiDB-lite"/>
    </source>
</evidence>
<dbReference type="STRING" id="888050.HMPREF9004_1005"/>
<dbReference type="SUPFAM" id="SSF52540">
    <property type="entry name" value="P-loop containing nucleoside triphosphate hydrolases"/>
    <property type="match status" value="1"/>
</dbReference>
<feature type="compositionally biased region" description="Basic and acidic residues" evidence="5">
    <location>
        <begin position="1075"/>
        <end position="1097"/>
    </location>
</feature>
<dbReference type="PANTHER" id="PTHR18934">
    <property type="entry name" value="ATP-DEPENDENT RNA HELICASE"/>
    <property type="match status" value="1"/>
</dbReference>
<feature type="compositionally biased region" description="Basic residues" evidence="5">
    <location>
        <begin position="15"/>
        <end position="27"/>
    </location>
</feature>
<dbReference type="GO" id="GO:0016787">
    <property type="term" value="F:hydrolase activity"/>
    <property type="evidence" value="ECO:0007669"/>
    <property type="project" value="UniProtKB-KW"/>
</dbReference>
<dbReference type="PANTHER" id="PTHR18934:SF99">
    <property type="entry name" value="ATP-DEPENDENT RNA HELICASE DHX37-RELATED"/>
    <property type="match status" value="1"/>
</dbReference>
<keyword evidence="2" id="KW-0378">Hydrolase</keyword>
<evidence type="ECO:0000313" key="9">
    <source>
        <dbReference type="Proteomes" id="UP000013015"/>
    </source>
</evidence>
<gene>
    <name evidence="8" type="ORF">HMPREF9004_1005</name>
</gene>
<feature type="domain" description="Helicase ATP-binding" evidence="6">
    <location>
        <begin position="96"/>
        <end position="254"/>
    </location>
</feature>
<dbReference type="SMART" id="SM00490">
    <property type="entry name" value="HELICc"/>
    <property type="match status" value="1"/>
</dbReference>
<evidence type="ECO:0008006" key="10">
    <source>
        <dbReference type="Google" id="ProtNLM"/>
    </source>
</evidence>
<dbReference type="InterPro" id="IPR007502">
    <property type="entry name" value="Helicase-assoc_dom"/>
</dbReference>
<protein>
    <recommendedName>
        <fullName evidence="10">ATP-dependent helicase HrpA</fullName>
    </recommendedName>
</protein>
<dbReference type="SMART" id="SM00487">
    <property type="entry name" value="DEXDc"/>
    <property type="match status" value="1"/>
</dbReference>
<evidence type="ECO:0000313" key="8">
    <source>
        <dbReference type="EMBL" id="ENO18436.1"/>
    </source>
</evidence>
<keyword evidence="4" id="KW-0067">ATP-binding</keyword>
<evidence type="ECO:0000256" key="1">
    <source>
        <dbReference type="ARBA" id="ARBA00022741"/>
    </source>
</evidence>
<dbReference type="SMART" id="SM00382">
    <property type="entry name" value="AAA"/>
    <property type="match status" value="1"/>
</dbReference>
<evidence type="ECO:0000256" key="4">
    <source>
        <dbReference type="ARBA" id="ARBA00022840"/>
    </source>
</evidence>
<dbReference type="OrthoDB" id="9805617at2"/>
<feature type="region of interest" description="Disordered" evidence="5">
    <location>
        <begin position="1"/>
        <end position="66"/>
    </location>
</feature>
<comment type="caution">
    <text evidence="8">The sequence shown here is derived from an EMBL/GenBank/DDBJ whole genome shotgun (WGS) entry which is preliminary data.</text>
</comment>
<keyword evidence="3" id="KW-0347">Helicase</keyword>
<dbReference type="InterPro" id="IPR027417">
    <property type="entry name" value="P-loop_NTPase"/>
</dbReference>
<dbReference type="Gene3D" id="1.20.120.1080">
    <property type="match status" value="1"/>
</dbReference>